<protein>
    <submittedName>
        <fullName evidence="1">Protein-L-isoaspartate(D-aspartate) O-methyltransferase</fullName>
        <ecNumber evidence="1">2.1.1.77</ecNumber>
    </submittedName>
</protein>
<dbReference type="AlphaFoldDB" id="A0A7W5Y623"/>
<dbReference type="EMBL" id="JACIBV010000001">
    <property type="protein sequence ID" value="MBB3725643.1"/>
    <property type="molecule type" value="Genomic_DNA"/>
</dbReference>
<proteinExistence type="predicted"/>
<keyword evidence="1" id="KW-0489">Methyltransferase</keyword>
<comment type="caution">
    <text evidence="1">The sequence shown here is derived from an EMBL/GenBank/DDBJ whole genome shotgun (WGS) entry which is preliminary data.</text>
</comment>
<dbReference type="GO" id="GO:0004719">
    <property type="term" value="F:protein-L-isoaspartate (D-aspartate) O-methyltransferase activity"/>
    <property type="evidence" value="ECO:0007669"/>
    <property type="project" value="UniProtKB-EC"/>
</dbReference>
<evidence type="ECO:0000313" key="1">
    <source>
        <dbReference type="EMBL" id="MBB3725643.1"/>
    </source>
</evidence>
<sequence length="58" mass="6264">MISHGPGASTHLGGLLHEWDRARPSLPTITAYPARTPDEALSAGYLIDRPGARLIVTW</sequence>
<organism evidence="1 2">
    <name type="scientific">Nonomuraea dietziae</name>
    <dbReference type="NCBI Taxonomy" id="65515"/>
    <lineage>
        <taxon>Bacteria</taxon>
        <taxon>Bacillati</taxon>
        <taxon>Actinomycetota</taxon>
        <taxon>Actinomycetes</taxon>
        <taxon>Streptosporangiales</taxon>
        <taxon>Streptosporangiaceae</taxon>
        <taxon>Nonomuraea</taxon>
    </lineage>
</organism>
<dbReference type="EC" id="2.1.1.77" evidence="1"/>
<gene>
    <name evidence="1" type="ORF">FHR33_001503</name>
</gene>
<dbReference type="GeneID" id="95388053"/>
<keyword evidence="1" id="KW-0808">Transferase</keyword>
<reference evidence="1 2" key="1">
    <citation type="submission" date="2020-08" db="EMBL/GenBank/DDBJ databases">
        <title>Sequencing the genomes of 1000 actinobacteria strains.</title>
        <authorList>
            <person name="Klenk H.-P."/>
        </authorList>
    </citation>
    <scope>NUCLEOTIDE SEQUENCE [LARGE SCALE GENOMIC DNA]</scope>
    <source>
        <strain evidence="1 2">DSM 44320</strain>
    </source>
</reference>
<name>A0A7W5Y623_9ACTN</name>
<keyword evidence="2" id="KW-1185">Reference proteome</keyword>
<dbReference type="Proteomes" id="UP000579945">
    <property type="component" value="Unassembled WGS sequence"/>
</dbReference>
<dbReference type="RefSeq" id="WP_183645211.1">
    <property type="nucleotide sequence ID" value="NZ_BAAAXX010000153.1"/>
</dbReference>
<accession>A0A7W5Y623</accession>
<dbReference type="GO" id="GO:0032259">
    <property type="term" value="P:methylation"/>
    <property type="evidence" value="ECO:0007669"/>
    <property type="project" value="UniProtKB-KW"/>
</dbReference>
<evidence type="ECO:0000313" key="2">
    <source>
        <dbReference type="Proteomes" id="UP000579945"/>
    </source>
</evidence>